<dbReference type="AlphaFoldDB" id="A0A4R0HCB0"/>
<proteinExistence type="predicted"/>
<name>A0A4R0HCB0_9ACTN</name>
<keyword evidence="2" id="KW-1185">Reference proteome</keyword>
<evidence type="ECO:0000313" key="2">
    <source>
        <dbReference type="Proteomes" id="UP000292346"/>
    </source>
</evidence>
<dbReference type="RefSeq" id="WP_131338209.1">
    <property type="nucleotide sequence ID" value="NZ_SJJZ01000002.1"/>
</dbReference>
<comment type="caution">
    <text evidence="1">The sequence shown here is derived from an EMBL/GenBank/DDBJ whole genome shotgun (WGS) entry which is preliminary data.</text>
</comment>
<dbReference type="Proteomes" id="UP000292346">
    <property type="component" value="Unassembled WGS sequence"/>
</dbReference>
<accession>A0A4R0HCB0</accession>
<gene>
    <name evidence="1" type="ORF">E0H45_16465</name>
</gene>
<protein>
    <submittedName>
        <fullName evidence="1">Uncharacterized protein</fullName>
    </submittedName>
</protein>
<organism evidence="1 2">
    <name type="scientific">Kribbella soli</name>
    <dbReference type="NCBI Taxonomy" id="1124743"/>
    <lineage>
        <taxon>Bacteria</taxon>
        <taxon>Bacillati</taxon>
        <taxon>Actinomycetota</taxon>
        <taxon>Actinomycetes</taxon>
        <taxon>Propionibacteriales</taxon>
        <taxon>Kribbellaceae</taxon>
        <taxon>Kribbella</taxon>
    </lineage>
</organism>
<dbReference type="EMBL" id="SJJZ01000002">
    <property type="protein sequence ID" value="TCC07568.1"/>
    <property type="molecule type" value="Genomic_DNA"/>
</dbReference>
<reference evidence="1 2" key="1">
    <citation type="submission" date="2019-02" db="EMBL/GenBank/DDBJ databases">
        <title>Kribbella capetownensis sp. nov. and Kribbella speibonae sp. nov., isolated from soil.</title>
        <authorList>
            <person name="Curtis S.M."/>
            <person name="Norton I."/>
            <person name="Everest G.J."/>
            <person name="Meyers P.R."/>
        </authorList>
    </citation>
    <scope>NUCLEOTIDE SEQUENCE [LARGE SCALE GENOMIC DNA]</scope>
    <source>
        <strain evidence="1 2">KCTC 29219</strain>
    </source>
</reference>
<evidence type="ECO:0000313" key="1">
    <source>
        <dbReference type="EMBL" id="TCC07568.1"/>
    </source>
</evidence>
<sequence>MTFIVPPSAGQKVPDVGSVREVAPTAAAGLVESPSVAATKFAGLLTVGAKSPDATLFAPTPEVSKLQQNLATDHATVDTRYILAVTDTFRCSPSSR</sequence>